<geneLocation type="plasmid" evidence="2">
    <name>pSa1423-160k</name>
</geneLocation>
<reference evidence="2" key="1">
    <citation type="submission" date="2019-01" db="EMBL/GenBank/DDBJ databases">
        <title>Salmonella strain 1423 plasmid sequences.</title>
        <authorList>
            <person name="Chen K."/>
            <person name="Chen S."/>
        </authorList>
    </citation>
    <scope>NUCLEOTIDE SEQUENCE</scope>
    <source>
        <strain evidence="2">Sa1423</strain>
        <plasmid evidence="2">pSa1423-160k</plasmid>
    </source>
</reference>
<accession>A0A482EX72</accession>
<dbReference type="EMBL" id="MK356558">
    <property type="protein sequence ID" value="QBM91445.1"/>
    <property type="molecule type" value="Genomic_DNA"/>
</dbReference>
<keyword evidence="2" id="KW-0614">Plasmid</keyword>
<protein>
    <submittedName>
        <fullName evidence="2">Uncharacterized protein</fullName>
    </submittedName>
</protein>
<evidence type="ECO:0000313" key="2">
    <source>
        <dbReference type="EMBL" id="QBM91445.1"/>
    </source>
</evidence>
<sequence length="125" mass="13437">MSCRIRSNGNVAGYVSLKNGGATESGSRKGCRQAESKREEQAAVAEARADEAANDDISLAVNDKRFALRRACCAGWWSVSEDVNAVYLIAPGSARFLDSRNAKDAIRRLAGVSGILKQTRFADVN</sequence>
<feature type="region of interest" description="Disordered" evidence="1">
    <location>
        <begin position="17"/>
        <end position="47"/>
    </location>
</feature>
<feature type="compositionally biased region" description="Basic and acidic residues" evidence="1">
    <location>
        <begin position="32"/>
        <end position="47"/>
    </location>
</feature>
<name>A0A482EX72_SALSP</name>
<dbReference type="AlphaFoldDB" id="A0A482EX72"/>
<organism evidence="2">
    <name type="scientific">Salmonella sp</name>
    <dbReference type="NCBI Taxonomy" id="599"/>
    <lineage>
        <taxon>Bacteria</taxon>
        <taxon>Pseudomonadati</taxon>
        <taxon>Pseudomonadota</taxon>
        <taxon>Gammaproteobacteria</taxon>
        <taxon>Enterobacterales</taxon>
        <taxon>Enterobacteriaceae</taxon>
        <taxon>Salmonella</taxon>
    </lineage>
</organism>
<gene>
    <name evidence="2" type="ORF">NNIBIDOC_00116</name>
</gene>
<evidence type="ECO:0000256" key="1">
    <source>
        <dbReference type="SAM" id="MobiDB-lite"/>
    </source>
</evidence>
<proteinExistence type="predicted"/>